<keyword evidence="6 8" id="KW-0408">Iron</keyword>
<comment type="similarity">
    <text evidence="8">Belongs to the HCP family.</text>
</comment>
<feature type="binding site" evidence="8">
    <location>
        <position position="31"/>
    </location>
    <ligand>
        <name>[4Fe-4S] cluster</name>
        <dbReference type="ChEBI" id="CHEBI:49883"/>
    </ligand>
</feature>
<dbReference type="Pfam" id="PF03063">
    <property type="entry name" value="Prismane"/>
    <property type="match status" value="1"/>
</dbReference>
<dbReference type="GO" id="GO:0051539">
    <property type="term" value="F:4 iron, 4 sulfur cluster binding"/>
    <property type="evidence" value="ECO:0007669"/>
    <property type="project" value="UniProtKB-KW"/>
</dbReference>
<comment type="cofactor">
    <cofactor evidence="8">
        <name>[4Fe-4S] cluster</name>
        <dbReference type="ChEBI" id="CHEBI:49883"/>
    </cofactor>
    <text evidence="8">Binds 1 [4Fe-4S] cluster.</text>
</comment>
<dbReference type="PANTHER" id="PTHR30109:SF0">
    <property type="entry name" value="HYDROXYLAMINE REDUCTASE"/>
    <property type="match status" value="1"/>
</dbReference>
<evidence type="ECO:0000256" key="5">
    <source>
        <dbReference type="ARBA" id="ARBA00023002"/>
    </source>
</evidence>
<feature type="binding site" description="via persulfide group" evidence="8">
    <location>
        <position position="410"/>
    </location>
    <ligand>
        <name>hybrid [4Fe-2O-2S] cluster</name>
        <dbReference type="ChEBI" id="CHEBI:60519"/>
    </ligand>
</feature>
<comment type="function">
    <text evidence="8">Catalyzes the reduction of hydroxylamine to form NH(3) and H(2)O.</text>
</comment>
<evidence type="ECO:0000256" key="3">
    <source>
        <dbReference type="ARBA" id="ARBA00022490"/>
    </source>
</evidence>
<feature type="binding site" evidence="8">
    <location>
        <position position="499"/>
    </location>
    <ligand>
        <name>hybrid [4Fe-2O-2S] cluster</name>
        <dbReference type="ChEBI" id="CHEBI:60519"/>
    </ligand>
</feature>
<dbReference type="Gene3D" id="1.20.1270.20">
    <property type="match status" value="2"/>
</dbReference>
<dbReference type="PIRSF" id="PIRSF000076">
    <property type="entry name" value="HCP"/>
    <property type="match status" value="1"/>
</dbReference>
<evidence type="ECO:0000256" key="8">
    <source>
        <dbReference type="HAMAP-Rule" id="MF_00069"/>
    </source>
</evidence>
<feature type="binding site" evidence="8">
    <location>
        <position position="13"/>
    </location>
    <ligand>
        <name>[4Fe-4S] cluster</name>
        <dbReference type="ChEBI" id="CHEBI:49883"/>
    </ligand>
</feature>
<feature type="binding site" evidence="8">
    <location>
        <position position="438"/>
    </location>
    <ligand>
        <name>hybrid [4Fe-2O-2S] cluster</name>
        <dbReference type="ChEBI" id="CHEBI:60519"/>
    </ligand>
</feature>
<dbReference type="PANTHER" id="PTHR30109">
    <property type="entry name" value="HYDROXYLAMINE REDUCTASE"/>
    <property type="match status" value="1"/>
</dbReference>
<dbReference type="GO" id="GO:0046872">
    <property type="term" value="F:metal ion binding"/>
    <property type="evidence" value="ECO:0007669"/>
    <property type="project" value="UniProtKB-KW"/>
</dbReference>
<keyword evidence="3 8" id="KW-0963">Cytoplasm</keyword>
<feature type="binding site" evidence="8">
    <location>
        <position position="318"/>
    </location>
    <ligand>
        <name>hybrid [4Fe-2O-2S] cluster</name>
        <dbReference type="ChEBI" id="CHEBI:60519"/>
    </ligand>
</feature>
<feature type="binding site" evidence="8">
    <location>
        <position position="463"/>
    </location>
    <ligand>
        <name>hybrid [4Fe-2O-2S] cluster</name>
        <dbReference type="ChEBI" id="CHEBI:60519"/>
    </ligand>
</feature>
<evidence type="ECO:0000256" key="1">
    <source>
        <dbReference type="ARBA" id="ARBA00004496"/>
    </source>
</evidence>
<keyword evidence="7 8" id="KW-0411">Iron-sulfur</keyword>
<dbReference type="NCBIfam" id="TIGR01703">
    <property type="entry name" value="hybrid_clust"/>
    <property type="match status" value="1"/>
</dbReference>
<reference evidence="9 10" key="1">
    <citation type="submission" date="2015-09" db="EMBL/GenBank/DDBJ databases">
        <authorList>
            <consortium name="Pathogen Informatics"/>
        </authorList>
    </citation>
    <scope>NUCLEOTIDE SEQUENCE [LARGE SCALE GENOMIC DNA]</scope>
    <source>
        <strain evidence="9 10">2789STDY5834856</strain>
    </source>
</reference>
<gene>
    <name evidence="9" type="primary">hcp_2</name>
    <name evidence="8" type="synonym">hcp</name>
    <name evidence="9" type="ORF">ERS852471_00666</name>
</gene>
<proteinExistence type="inferred from homology"/>
<comment type="cofactor">
    <cofactor evidence="8">
        <name>hybrid [4Fe-2O-2S] cluster</name>
        <dbReference type="ChEBI" id="CHEBI:60519"/>
    </cofactor>
    <text evidence="8">Binds 1 hybrid [4Fe-2O-2S] cluster.</text>
</comment>
<dbReference type="FunFam" id="3.40.50.2030:FF:000002">
    <property type="entry name" value="Hydroxylamine reductase"/>
    <property type="match status" value="1"/>
</dbReference>
<dbReference type="OrthoDB" id="9761526at2"/>
<feature type="modified residue" description="Cysteine persulfide" evidence="8">
    <location>
        <position position="410"/>
    </location>
</feature>
<dbReference type="EMBL" id="CYZX01000003">
    <property type="protein sequence ID" value="CUN91439.1"/>
    <property type="molecule type" value="Genomic_DNA"/>
</dbReference>
<keyword evidence="4 8" id="KW-0479">Metal-binding</keyword>
<dbReference type="CDD" id="cd01914">
    <property type="entry name" value="HCP"/>
    <property type="match status" value="1"/>
</dbReference>
<feature type="binding site" evidence="8">
    <location>
        <position position="274"/>
    </location>
    <ligand>
        <name>hybrid [4Fe-2O-2S] cluster</name>
        <dbReference type="ChEBI" id="CHEBI:60519"/>
    </ligand>
</feature>
<dbReference type="InterPro" id="IPR004137">
    <property type="entry name" value="HCP/CODH"/>
</dbReference>
<dbReference type="GO" id="GO:0005737">
    <property type="term" value="C:cytoplasm"/>
    <property type="evidence" value="ECO:0007669"/>
    <property type="project" value="UniProtKB-SubCell"/>
</dbReference>
<dbReference type="Gene3D" id="3.40.50.2030">
    <property type="match status" value="2"/>
</dbReference>
<keyword evidence="5 8" id="KW-0560">Oxidoreductase</keyword>
<evidence type="ECO:0000256" key="4">
    <source>
        <dbReference type="ARBA" id="ARBA00022723"/>
    </source>
</evidence>
<dbReference type="GO" id="GO:0050418">
    <property type="term" value="F:hydroxylamine reductase activity"/>
    <property type="evidence" value="ECO:0007669"/>
    <property type="project" value="UniProtKB-UniRule"/>
</dbReference>
<sequence>MENNMALEYPMFCYQCEQTAGGKGCTKLGVCGKTPEVAALQDLLIYQIKGISCYAKEIVEKGENVDKDIVSFVENALFTTLTNVNFDADVHVEMLKESQKIKERLRKQVGKIKNDTEHATYNLSNTKAEMLDDAKKAGIMYDQDLDPDIRSLRQTIVYGLKGISAYGHQARELGYYDDQVDNFYIRALEATTDDTLDVEELIRWTMRTGDMSVAVMKKLDEANTTVYENPSPHKVNVHIKKGPFIIVSGHDLKDLEMLLEQTEGKGINIYTHGEMIPSHGYPGLKKYSHLVGNFGGAWQDQQKEFDDIPGCILMTTNCLMRPRETYKDRIFTTSVVGWDGVKHIGKNKDGKKDFTEIINKALELGGFKEDQEPHEILVGFGHHATLSNAETIVNAVKDGKVRHFFLIGGCDGARPGRNYYTEFAKKVPYDCIILTLACGKYRFNKLDFGEVAGLPRLLDVGQCNDAYSAVRIATALADAFGTDVNGLPLSIILSWYEQKAVADLLALLSLGIKGMYLGPTLPAFLSPNVLQYLVDTFDLRLISTPDDDLKTCLKQEV</sequence>
<feature type="binding site" evidence="8">
    <location>
        <position position="250"/>
    </location>
    <ligand>
        <name>hybrid [4Fe-2O-2S] cluster</name>
        <dbReference type="ChEBI" id="CHEBI:60519"/>
    </ligand>
</feature>
<dbReference type="HAMAP" id="MF_00069">
    <property type="entry name" value="Hydroxylam_reduct"/>
    <property type="match status" value="1"/>
</dbReference>
<dbReference type="InterPro" id="IPR010048">
    <property type="entry name" value="Hydroxylam_reduct"/>
</dbReference>
<evidence type="ECO:0000313" key="10">
    <source>
        <dbReference type="Proteomes" id="UP000095594"/>
    </source>
</evidence>
<evidence type="ECO:0000313" key="9">
    <source>
        <dbReference type="EMBL" id="CUN91439.1"/>
    </source>
</evidence>
<dbReference type="InterPro" id="IPR016099">
    <property type="entry name" value="Prismane-like_a/b-sand"/>
</dbReference>
<evidence type="ECO:0000256" key="7">
    <source>
        <dbReference type="ARBA" id="ARBA00023014"/>
    </source>
</evidence>
<keyword evidence="2 8" id="KW-0004">4Fe-4S</keyword>
<comment type="catalytic activity">
    <reaction evidence="8">
        <text>A + NH4(+) + H2O = hydroxylamine + AH2 + H(+)</text>
        <dbReference type="Rhea" id="RHEA:22052"/>
        <dbReference type="ChEBI" id="CHEBI:13193"/>
        <dbReference type="ChEBI" id="CHEBI:15377"/>
        <dbReference type="ChEBI" id="CHEBI:15378"/>
        <dbReference type="ChEBI" id="CHEBI:15429"/>
        <dbReference type="ChEBI" id="CHEBI:17499"/>
        <dbReference type="ChEBI" id="CHEBI:28938"/>
        <dbReference type="EC" id="1.7.99.1"/>
    </reaction>
</comment>
<accession>A0A174AU57</accession>
<protein>
    <recommendedName>
        <fullName evidence="8">Hydroxylamine reductase</fullName>
        <ecNumber evidence="8">1.7.99.1</ecNumber>
    </recommendedName>
    <alternativeName>
        <fullName evidence="8">Hybrid-cluster protein</fullName>
        <shortName evidence="8">HCP</shortName>
    </alternativeName>
    <alternativeName>
        <fullName evidence="8">Prismane protein</fullName>
    </alternativeName>
</protein>
<dbReference type="SUPFAM" id="SSF56821">
    <property type="entry name" value="Prismane protein-like"/>
    <property type="match status" value="1"/>
</dbReference>
<dbReference type="GO" id="GO:0042542">
    <property type="term" value="P:response to hydrogen peroxide"/>
    <property type="evidence" value="ECO:0007669"/>
    <property type="project" value="TreeGrafter"/>
</dbReference>
<dbReference type="GO" id="GO:0004601">
    <property type="term" value="F:peroxidase activity"/>
    <property type="evidence" value="ECO:0007669"/>
    <property type="project" value="TreeGrafter"/>
</dbReference>
<evidence type="ECO:0000256" key="6">
    <source>
        <dbReference type="ARBA" id="ARBA00023004"/>
    </source>
</evidence>
<feature type="binding site" evidence="8">
    <location>
        <position position="16"/>
    </location>
    <ligand>
        <name>[4Fe-4S] cluster</name>
        <dbReference type="ChEBI" id="CHEBI:49883"/>
    </ligand>
</feature>
<feature type="binding site" evidence="8">
    <location>
        <position position="497"/>
    </location>
    <ligand>
        <name>hybrid [4Fe-2O-2S] cluster</name>
        <dbReference type="ChEBI" id="CHEBI:60519"/>
    </ligand>
</feature>
<dbReference type="RefSeq" id="WP_055263892.1">
    <property type="nucleotide sequence ID" value="NZ_CABIXQ010000003.1"/>
</dbReference>
<dbReference type="InterPro" id="IPR016100">
    <property type="entry name" value="Prismane_a-bundle"/>
</dbReference>
<dbReference type="EC" id="1.7.99.1" evidence="8"/>
<comment type="subcellular location">
    <subcellularLocation>
        <location evidence="1 8">Cytoplasm</location>
    </subcellularLocation>
</comment>
<organism evidence="9 10">
    <name type="scientific">Clostridium disporicum</name>
    <dbReference type="NCBI Taxonomy" id="84024"/>
    <lineage>
        <taxon>Bacteria</taxon>
        <taxon>Bacillati</taxon>
        <taxon>Bacillota</taxon>
        <taxon>Clostridia</taxon>
        <taxon>Eubacteriales</taxon>
        <taxon>Clostridiaceae</taxon>
        <taxon>Clostridium</taxon>
    </lineage>
</organism>
<dbReference type="InterPro" id="IPR011254">
    <property type="entry name" value="Prismane-like_sf"/>
</dbReference>
<dbReference type="FunFam" id="3.40.50.2030:FF:000001">
    <property type="entry name" value="Hydroxylamine reductase"/>
    <property type="match status" value="1"/>
</dbReference>
<dbReference type="NCBIfam" id="NF003658">
    <property type="entry name" value="PRK05290.1"/>
    <property type="match status" value="1"/>
</dbReference>
<feature type="binding site" evidence="8">
    <location>
        <position position="25"/>
    </location>
    <ligand>
        <name>[4Fe-4S] cluster</name>
        <dbReference type="ChEBI" id="CHEBI:49883"/>
    </ligand>
</feature>
<name>A0A174AU57_9CLOT</name>
<dbReference type="Proteomes" id="UP000095594">
    <property type="component" value="Unassembled WGS sequence"/>
</dbReference>
<dbReference type="AlphaFoldDB" id="A0A174AU57"/>
<evidence type="ECO:0000256" key="2">
    <source>
        <dbReference type="ARBA" id="ARBA00022485"/>
    </source>
</evidence>